<gene>
    <name evidence="5" type="ORF">ERS852514_00983</name>
</gene>
<name>A0A174KB65_9ACTN</name>
<dbReference type="PROSITE" id="PS50043">
    <property type="entry name" value="HTH_LUXR_2"/>
    <property type="match status" value="1"/>
</dbReference>
<dbReference type="SMART" id="SM00421">
    <property type="entry name" value="HTH_LUXR"/>
    <property type="match status" value="1"/>
</dbReference>
<dbReference type="EMBL" id="CZAQ01000013">
    <property type="protein sequence ID" value="CUP06815.1"/>
    <property type="molecule type" value="Genomic_DNA"/>
</dbReference>
<dbReference type="AlphaFoldDB" id="A0A174KB65"/>
<dbReference type="PANTHER" id="PTHR44688">
    <property type="entry name" value="DNA-BINDING TRANSCRIPTIONAL ACTIVATOR DEVR_DOSR"/>
    <property type="match status" value="1"/>
</dbReference>
<keyword evidence="2" id="KW-0238">DNA-binding</keyword>
<dbReference type="Proteomes" id="UP000095454">
    <property type="component" value="Unassembled WGS sequence"/>
</dbReference>
<evidence type="ECO:0000256" key="1">
    <source>
        <dbReference type="ARBA" id="ARBA00023015"/>
    </source>
</evidence>
<evidence type="ECO:0000313" key="5">
    <source>
        <dbReference type="EMBL" id="CUP06815.1"/>
    </source>
</evidence>
<protein>
    <submittedName>
        <fullName evidence="5">Transcriptional regulator NarL</fullName>
    </submittedName>
</protein>
<accession>A0A174KB65</accession>
<dbReference type="InterPro" id="IPR016032">
    <property type="entry name" value="Sig_transdc_resp-reg_C-effctor"/>
</dbReference>
<dbReference type="Gene3D" id="1.10.10.10">
    <property type="entry name" value="Winged helix-like DNA-binding domain superfamily/Winged helix DNA-binding domain"/>
    <property type="match status" value="1"/>
</dbReference>
<evidence type="ECO:0000259" key="4">
    <source>
        <dbReference type="PROSITE" id="PS50043"/>
    </source>
</evidence>
<dbReference type="PANTHER" id="PTHR44688:SF16">
    <property type="entry name" value="DNA-BINDING TRANSCRIPTIONAL ACTIVATOR DEVR_DOSR"/>
    <property type="match status" value="1"/>
</dbReference>
<dbReference type="InterPro" id="IPR036388">
    <property type="entry name" value="WH-like_DNA-bd_sf"/>
</dbReference>
<evidence type="ECO:0000313" key="6">
    <source>
        <dbReference type="Proteomes" id="UP000095454"/>
    </source>
</evidence>
<sequence length="260" mass="29793">MSFLSDSEWLCLNDLVLSINSIDSDREFRSTVLKKLRFLIPYESAAFFLSDLSRDLVSTPQEWKTRVFLDPLGIDVPAGMLELYTEKYWQQDMIVAHRNLTRSTVLRESDQLSPGDIDSSYMKDYLGGRHVVNVSFFNDEGFLGSLNLNRKKEEGDFTDREVQILELIEPHLTNRLSKWRVRADRSSSEVVFAHDYDVSAREIDVCRCVLSGLDNAAIAEELSISTGTVKKHLENIFRKTQVNSRVGLMALLQQYTALKQ</sequence>
<dbReference type="GO" id="GO:0006355">
    <property type="term" value="P:regulation of DNA-templated transcription"/>
    <property type="evidence" value="ECO:0007669"/>
    <property type="project" value="InterPro"/>
</dbReference>
<dbReference type="Pfam" id="PF00196">
    <property type="entry name" value="GerE"/>
    <property type="match status" value="1"/>
</dbReference>
<feature type="domain" description="HTH luxR-type" evidence="4">
    <location>
        <begin position="191"/>
        <end position="256"/>
    </location>
</feature>
<dbReference type="GO" id="GO:0003677">
    <property type="term" value="F:DNA binding"/>
    <property type="evidence" value="ECO:0007669"/>
    <property type="project" value="UniProtKB-KW"/>
</dbReference>
<dbReference type="SUPFAM" id="SSF55781">
    <property type="entry name" value="GAF domain-like"/>
    <property type="match status" value="1"/>
</dbReference>
<dbReference type="InterPro" id="IPR029016">
    <property type="entry name" value="GAF-like_dom_sf"/>
</dbReference>
<keyword evidence="1" id="KW-0805">Transcription regulation</keyword>
<dbReference type="SUPFAM" id="SSF46894">
    <property type="entry name" value="C-terminal effector domain of the bipartite response regulators"/>
    <property type="match status" value="1"/>
</dbReference>
<dbReference type="PROSITE" id="PS00622">
    <property type="entry name" value="HTH_LUXR_1"/>
    <property type="match status" value="1"/>
</dbReference>
<organism evidence="5 6">
    <name type="scientific">Collinsella aerofaciens</name>
    <dbReference type="NCBI Taxonomy" id="74426"/>
    <lineage>
        <taxon>Bacteria</taxon>
        <taxon>Bacillati</taxon>
        <taxon>Actinomycetota</taxon>
        <taxon>Coriobacteriia</taxon>
        <taxon>Coriobacteriales</taxon>
        <taxon>Coriobacteriaceae</taxon>
        <taxon>Collinsella</taxon>
    </lineage>
</organism>
<keyword evidence="3" id="KW-0804">Transcription</keyword>
<evidence type="ECO:0000256" key="3">
    <source>
        <dbReference type="ARBA" id="ARBA00023163"/>
    </source>
</evidence>
<proteinExistence type="predicted"/>
<reference evidence="5 6" key="1">
    <citation type="submission" date="2015-09" db="EMBL/GenBank/DDBJ databases">
        <authorList>
            <consortium name="Pathogen Informatics"/>
        </authorList>
    </citation>
    <scope>NUCLEOTIDE SEQUENCE [LARGE SCALE GENOMIC DNA]</scope>
    <source>
        <strain evidence="5 6">2789STDY5834902</strain>
    </source>
</reference>
<dbReference type="InterPro" id="IPR000792">
    <property type="entry name" value="Tscrpt_reg_LuxR_C"/>
</dbReference>
<evidence type="ECO:0000256" key="2">
    <source>
        <dbReference type="ARBA" id="ARBA00023125"/>
    </source>
</evidence>
<dbReference type="CDD" id="cd06170">
    <property type="entry name" value="LuxR_C_like"/>
    <property type="match status" value="1"/>
</dbReference>
<dbReference type="Gene3D" id="3.30.450.40">
    <property type="match status" value="1"/>
</dbReference>
<dbReference type="PRINTS" id="PR00038">
    <property type="entry name" value="HTHLUXR"/>
</dbReference>